<evidence type="ECO:0000313" key="2">
    <source>
        <dbReference type="Proteomes" id="UP000664332"/>
    </source>
</evidence>
<proteinExistence type="predicted"/>
<organism evidence="1 2">
    <name type="scientific">Corynebacterium mendelii</name>
    <dbReference type="NCBI Taxonomy" id="2765362"/>
    <lineage>
        <taxon>Bacteria</taxon>
        <taxon>Bacillati</taxon>
        <taxon>Actinomycetota</taxon>
        <taxon>Actinomycetes</taxon>
        <taxon>Mycobacteriales</taxon>
        <taxon>Corynebacteriaceae</taxon>
        <taxon>Corynebacterium</taxon>
    </lineage>
</organism>
<name>A0A939IYH9_9CORY</name>
<reference evidence="1" key="1">
    <citation type="submission" date="2021-03" db="EMBL/GenBank/DDBJ databases">
        <authorList>
            <person name="Sun Q."/>
        </authorList>
    </citation>
    <scope>NUCLEOTIDE SEQUENCE</scope>
    <source>
        <strain evidence="1">CCM 8862</strain>
    </source>
</reference>
<dbReference type="AlphaFoldDB" id="A0A939IYH9"/>
<gene>
    <name evidence="1" type="ORF">JZY06_08740</name>
</gene>
<protein>
    <submittedName>
        <fullName evidence="1">Uncharacterized protein</fullName>
    </submittedName>
</protein>
<keyword evidence="2" id="KW-1185">Reference proteome</keyword>
<dbReference type="EMBL" id="JAFLEQ010000016">
    <property type="protein sequence ID" value="MBN9644692.1"/>
    <property type="molecule type" value="Genomic_DNA"/>
</dbReference>
<sequence length="84" mass="8756">MDSSRCLVLSEEVAAGLARAAAGHGTTVGDLAEHVLKEYLRQERLSGLRSRSGQAGESGFTTWRDQVTFTLGGAGATELSESGS</sequence>
<dbReference type="Proteomes" id="UP000664332">
    <property type="component" value="Unassembled WGS sequence"/>
</dbReference>
<accession>A0A939IYH9</accession>
<evidence type="ECO:0000313" key="1">
    <source>
        <dbReference type="EMBL" id="MBN9644692.1"/>
    </source>
</evidence>
<comment type="caution">
    <text evidence="1">The sequence shown here is derived from an EMBL/GenBank/DDBJ whole genome shotgun (WGS) entry which is preliminary data.</text>
</comment>
<dbReference type="RefSeq" id="WP_207279180.1">
    <property type="nucleotide sequence ID" value="NZ_JAFLEQ010000016.1"/>
</dbReference>